<gene>
    <name evidence="2" type="ORF">SCLAV_2435</name>
</gene>
<proteinExistence type="predicted"/>
<organism evidence="2 3">
    <name type="scientific">Streptomyces clavuligerus</name>
    <dbReference type="NCBI Taxonomy" id="1901"/>
    <lineage>
        <taxon>Bacteria</taxon>
        <taxon>Bacillati</taxon>
        <taxon>Actinomycetota</taxon>
        <taxon>Actinomycetes</taxon>
        <taxon>Kitasatosporales</taxon>
        <taxon>Streptomycetaceae</taxon>
        <taxon>Streptomyces</taxon>
    </lineage>
</organism>
<feature type="region of interest" description="Disordered" evidence="1">
    <location>
        <begin position="1"/>
        <end position="46"/>
    </location>
</feature>
<evidence type="ECO:0000256" key="1">
    <source>
        <dbReference type="SAM" id="MobiDB-lite"/>
    </source>
</evidence>
<reference evidence="2 3" key="1">
    <citation type="journal article" date="2010" name="Genome Biol. Evol.">
        <title>The sequence of a 1.8-mb bacterial linear plasmid reveals a rich evolutionary reservoir of secondary metabolic pathways.</title>
        <authorList>
            <person name="Medema M.H."/>
            <person name="Trefzer A."/>
            <person name="Kovalchuk A."/>
            <person name="van den Berg M."/>
            <person name="Mueller U."/>
            <person name="Heijne W."/>
            <person name="Wu L."/>
            <person name="Alam M.T."/>
            <person name="Ronning C.M."/>
            <person name="Nierman W.C."/>
            <person name="Bovenberg R.A.L."/>
            <person name="Breitling R."/>
            <person name="Takano E."/>
        </authorList>
    </citation>
    <scope>NUCLEOTIDE SEQUENCE [LARGE SCALE GENOMIC DNA]</scope>
    <source>
        <strain evidence="3">ATCC 27064 / DSM 738 / JCM 4710 / NBRC 13307 / NCIMB 12785 / NRRL 3585 / VKM Ac-602</strain>
    </source>
</reference>
<feature type="compositionally biased region" description="Basic residues" evidence="1">
    <location>
        <begin position="22"/>
        <end position="37"/>
    </location>
</feature>
<evidence type="ECO:0000313" key="2">
    <source>
        <dbReference type="EMBL" id="EFG07508.1"/>
    </source>
</evidence>
<protein>
    <submittedName>
        <fullName evidence="2">Uncharacterized protein</fullName>
    </submittedName>
</protein>
<dbReference type="AlphaFoldDB" id="E2Q8M0"/>
<evidence type="ECO:0000313" key="3">
    <source>
        <dbReference type="Proteomes" id="UP000002357"/>
    </source>
</evidence>
<name>E2Q8M0_STRCL</name>
<keyword evidence="3" id="KW-1185">Reference proteome</keyword>
<dbReference type="EMBL" id="CM000913">
    <property type="protein sequence ID" value="EFG07508.1"/>
    <property type="molecule type" value="Genomic_DNA"/>
</dbReference>
<dbReference type="Proteomes" id="UP000002357">
    <property type="component" value="Chromosome"/>
</dbReference>
<sequence>MASPGPHRHAREDATRPAAGSRQRRSVHQKVEHKHQKAPKEPYGAE</sequence>
<accession>E2Q8M0</accession>